<dbReference type="Proteomes" id="UP000822688">
    <property type="component" value="Chromosome 10"/>
</dbReference>
<evidence type="ECO:0000256" key="1">
    <source>
        <dbReference type="SAM" id="MobiDB-lite"/>
    </source>
</evidence>
<reference evidence="2" key="1">
    <citation type="submission" date="2020-06" db="EMBL/GenBank/DDBJ databases">
        <title>WGS assembly of Ceratodon purpureus strain R40.</title>
        <authorList>
            <person name="Carey S.B."/>
            <person name="Jenkins J."/>
            <person name="Shu S."/>
            <person name="Lovell J.T."/>
            <person name="Sreedasyam A."/>
            <person name="Maumus F."/>
            <person name="Tiley G.P."/>
            <person name="Fernandez-Pozo N."/>
            <person name="Barry K."/>
            <person name="Chen C."/>
            <person name="Wang M."/>
            <person name="Lipzen A."/>
            <person name="Daum C."/>
            <person name="Saski C.A."/>
            <person name="Payton A.C."/>
            <person name="Mcbreen J.C."/>
            <person name="Conrad R.E."/>
            <person name="Kollar L.M."/>
            <person name="Olsson S."/>
            <person name="Huttunen S."/>
            <person name="Landis J.B."/>
            <person name="Wickett N.J."/>
            <person name="Johnson M.G."/>
            <person name="Rensing S.A."/>
            <person name="Grimwood J."/>
            <person name="Schmutz J."/>
            <person name="Mcdaniel S.F."/>
        </authorList>
    </citation>
    <scope>NUCLEOTIDE SEQUENCE</scope>
    <source>
        <strain evidence="2">R40</strain>
    </source>
</reference>
<organism evidence="2 3">
    <name type="scientific">Ceratodon purpureus</name>
    <name type="common">Fire moss</name>
    <name type="synonym">Dicranum purpureum</name>
    <dbReference type="NCBI Taxonomy" id="3225"/>
    <lineage>
        <taxon>Eukaryota</taxon>
        <taxon>Viridiplantae</taxon>
        <taxon>Streptophyta</taxon>
        <taxon>Embryophyta</taxon>
        <taxon>Bryophyta</taxon>
        <taxon>Bryophytina</taxon>
        <taxon>Bryopsida</taxon>
        <taxon>Dicranidae</taxon>
        <taxon>Pseudoditrichales</taxon>
        <taxon>Ditrichaceae</taxon>
        <taxon>Ceratodon</taxon>
    </lineage>
</organism>
<feature type="compositionally biased region" description="Basic residues" evidence="1">
    <location>
        <begin position="86"/>
        <end position="96"/>
    </location>
</feature>
<protein>
    <submittedName>
        <fullName evidence="2">Uncharacterized protein</fullName>
    </submittedName>
</protein>
<dbReference type="EMBL" id="CM026431">
    <property type="protein sequence ID" value="KAG0559536.1"/>
    <property type="molecule type" value="Genomic_DNA"/>
</dbReference>
<evidence type="ECO:0000313" key="2">
    <source>
        <dbReference type="EMBL" id="KAG0559536.1"/>
    </source>
</evidence>
<proteinExistence type="predicted"/>
<feature type="compositionally biased region" description="Low complexity" evidence="1">
    <location>
        <begin position="129"/>
        <end position="141"/>
    </location>
</feature>
<gene>
    <name evidence="2" type="ORF">KC19_10G112500</name>
</gene>
<feature type="compositionally biased region" description="Polar residues" evidence="1">
    <location>
        <begin position="1"/>
        <end position="23"/>
    </location>
</feature>
<feature type="compositionally biased region" description="Polar residues" evidence="1">
    <location>
        <begin position="75"/>
        <end position="85"/>
    </location>
</feature>
<sequence>MFLHNLNLTRSSENMTRSTQNRDTMMPPEIAERPYTSISTRPKNTLHFGHTKTTNQTKTLRLSKPSPKIHSPPHNATSQSPYSPRNTHHLANKNPHHPTQLPSPPQTHQHRSTFLPLHQKPPPTPHFTPPETQTFPKLHTN</sequence>
<feature type="compositionally biased region" description="Pro residues" evidence="1">
    <location>
        <begin position="119"/>
        <end position="128"/>
    </location>
</feature>
<feature type="region of interest" description="Disordered" evidence="1">
    <location>
        <begin position="1"/>
        <end position="141"/>
    </location>
</feature>
<comment type="caution">
    <text evidence="2">The sequence shown here is derived from an EMBL/GenBank/DDBJ whole genome shotgun (WGS) entry which is preliminary data.</text>
</comment>
<accession>A0A8T0GJ34</accession>
<keyword evidence="3" id="KW-1185">Reference proteome</keyword>
<dbReference type="AlphaFoldDB" id="A0A8T0GJ34"/>
<feature type="compositionally biased region" description="Polar residues" evidence="1">
    <location>
        <begin position="51"/>
        <end position="60"/>
    </location>
</feature>
<name>A0A8T0GJ34_CERPU</name>
<feature type="compositionally biased region" description="Low complexity" evidence="1">
    <location>
        <begin position="63"/>
        <end position="74"/>
    </location>
</feature>
<evidence type="ECO:0000313" key="3">
    <source>
        <dbReference type="Proteomes" id="UP000822688"/>
    </source>
</evidence>